<dbReference type="PaxDb" id="8022-A0A060YHD0"/>
<dbReference type="Gene3D" id="1.10.472.10">
    <property type="entry name" value="Cyclin-like"/>
    <property type="match status" value="1"/>
</dbReference>
<dbReference type="Pfam" id="PF01857">
    <property type="entry name" value="RB_B"/>
    <property type="match status" value="1"/>
</dbReference>
<gene>
    <name evidence="2" type="ORF">GSONMT00019504001</name>
</gene>
<dbReference type="GO" id="GO:0000977">
    <property type="term" value="F:RNA polymerase II transcription regulatory region sequence-specific DNA binding"/>
    <property type="evidence" value="ECO:0007669"/>
    <property type="project" value="TreeGrafter"/>
</dbReference>
<reference evidence="2" key="2">
    <citation type="submission" date="2014-03" db="EMBL/GenBank/DDBJ databases">
        <authorList>
            <person name="Genoscope - CEA"/>
        </authorList>
    </citation>
    <scope>NUCLEOTIDE SEQUENCE</scope>
</reference>
<dbReference type="GO" id="GO:0005634">
    <property type="term" value="C:nucleus"/>
    <property type="evidence" value="ECO:0007669"/>
    <property type="project" value="InterPro"/>
</dbReference>
<dbReference type="GO" id="GO:2000134">
    <property type="term" value="P:negative regulation of G1/S transition of mitotic cell cycle"/>
    <property type="evidence" value="ECO:0007669"/>
    <property type="project" value="TreeGrafter"/>
</dbReference>
<dbReference type="GO" id="GO:0030154">
    <property type="term" value="P:cell differentiation"/>
    <property type="evidence" value="ECO:0007669"/>
    <property type="project" value="TreeGrafter"/>
</dbReference>
<organism evidence="2 3">
    <name type="scientific">Oncorhynchus mykiss</name>
    <name type="common">Rainbow trout</name>
    <name type="synonym">Salmo gairdneri</name>
    <dbReference type="NCBI Taxonomy" id="8022"/>
    <lineage>
        <taxon>Eukaryota</taxon>
        <taxon>Metazoa</taxon>
        <taxon>Chordata</taxon>
        <taxon>Craniata</taxon>
        <taxon>Vertebrata</taxon>
        <taxon>Euteleostomi</taxon>
        <taxon>Actinopterygii</taxon>
        <taxon>Neopterygii</taxon>
        <taxon>Teleostei</taxon>
        <taxon>Protacanthopterygii</taxon>
        <taxon>Salmoniformes</taxon>
        <taxon>Salmonidae</taxon>
        <taxon>Salmoninae</taxon>
        <taxon>Oncorhynchus</taxon>
    </lineage>
</organism>
<dbReference type="GO" id="GO:0006357">
    <property type="term" value="P:regulation of transcription by RNA polymerase II"/>
    <property type="evidence" value="ECO:0007669"/>
    <property type="project" value="InterPro"/>
</dbReference>
<evidence type="ECO:0000313" key="2">
    <source>
        <dbReference type="EMBL" id="CDQ91126.1"/>
    </source>
</evidence>
<dbReference type="SUPFAM" id="SSF47954">
    <property type="entry name" value="Cyclin-like"/>
    <property type="match status" value="1"/>
</dbReference>
<dbReference type="InterPro" id="IPR002719">
    <property type="entry name" value="RB_B"/>
</dbReference>
<dbReference type="STRING" id="8022.A0A060YHD0"/>
<dbReference type="GO" id="GO:0000785">
    <property type="term" value="C:chromatin"/>
    <property type="evidence" value="ECO:0007669"/>
    <property type="project" value="TreeGrafter"/>
</dbReference>
<protein>
    <recommendedName>
        <fullName evidence="1">Retinoblastoma-associated protein B-box domain-containing protein</fullName>
    </recommendedName>
</protein>
<evidence type="ECO:0000259" key="1">
    <source>
        <dbReference type="Pfam" id="PF01857"/>
    </source>
</evidence>
<reference evidence="2" key="1">
    <citation type="journal article" date="2014" name="Nat. Commun.">
        <title>The rainbow trout genome provides novel insights into evolution after whole-genome duplication in vertebrates.</title>
        <authorList>
            <person name="Berthelot C."/>
            <person name="Brunet F."/>
            <person name="Chalopin D."/>
            <person name="Juanchich A."/>
            <person name="Bernard M."/>
            <person name="Noel B."/>
            <person name="Bento P."/>
            <person name="Da Silva C."/>
            <person name="Labadie K."/>
            <person name="Alberti A."/>
            <person name="Aury J.M."/>
            <person name="Louis A."/>
            <person name="Dehais P."/>
            <person name="Bardou P."/>
            <person name="Montfort J."/>
            <person name="Klopp C."/>
            <person name="Cabau C."/>
            <person name="Gaspin C."/>
            <person name="Thorgaard G.H."/>
            <person name="Boussaha M."/>
            <person name="Quillet E."/>
            <person name="Guyomard R."/>
            <person name="Galiana D."/>
            <person name="Bobe J."/>
            <person name="Volff J.N."/>
            <person name="Genet C."/>
            <person name="Wincker P."/>
            <person name="Jaillon O."/>
            <person name="Roest Crollius H."/>
            <person name="Guiguen Y."/>
        </authorList>
    </citation>
    <scope>NUCLEOTIDE SEQUENCE [LARGE SCALE GENOMIC DNA]</scope>
</reference>
<dbReference type="InterPro" id="IPR036915">
    <property type="entry name" value="Cyclin-like_sf"/>
</dbReference>
<sequence length="70" mass="7896">MLDRHLDQILMCAIYVMAKVTKVDMPFKLIMQCYKTQPQASNCVFRSVLISGRNTKTSQNSPGGSNRENS</sequence>
<dbReference type="GO" id="GO:0005667">
    <property type="term" value="C:transcription regulator complex"/>
    <property type="evidence" value="ECO:0007669"/>
    <property type="project" value="TreeGrafter"/>
</dbReference>
<dbReference type="Proteomes" id="UP000193380">
    <property type="component" value="Unassembled WGS sequence"/>
</dbReference>
<dbReference type="AlphaFoldDB" id="A0A060YHD0"/>
<evidence type="ECO:0000313" key="3">
    <source>
        <dbReference type="Proteomes" id="UP000193380"/>
    </source>
</evidence>
<dbReference type="PANTHER" id="PTHR13742">
    <property type="entry name" value="RETINOBLASTOMA-ASSOCIATED PROTEIN RB -RELATED"/>
    <property type="match status" value="1"/>
</dbReference>
<dbReference type="InterPro" id="IPR028309">
    <property type="entry name" value="RB_fam"/>
</dbReference>
<dbReference type="EMBL" id="FR911404">
    <property type="protein sequence ID" value="CDQ91126.1"/>
    <property type="molecule type" value="Genomic_DNA"/>
</dbReference>
<feature type="domain" description="Retinoblastoma-associated protein B-box" evidence="1">
    <location>
        <begin position="1"/>
        <end position="62"/>
    </location>
</feature>
<dbReference type="PANTHER" id="PTHR13742:SF8">
    <property type="entry name" value="RETINOBLASTOMA-LIKE PROTEIN 2"/>
    <property type="match status" value="1"/>
</dbReference>
<accession>A0A060YHD0</accession>
<proteinExistence type="predicted"/>
<name>A0A060YHD0_ONCMY</name>